<dbReference type="AlphaFoldDB" id="A0A8J6YAE4"/>
<proteinExistence type="predicted"/>
<dbReference type="EMBL" id="JACXWD010000148">
    <property type="protein sequence ID" value="MBD3869656.1"/>
    <property type="molecule type" value="Genomic_DNA"/>
</dbReference>
<reference evidence="2 3" key="1">
    <citation type="submission" date="2020-08" db="EMBL/GenBank/DDBJ databases">
        <title>Acidobacteriota in marine sediments use diverse sulfur dissimilation pathways.</title>
        <authorList>
            <person name="Wasmund K."/>
        </authorList>
    </citation>
    <scope>NUCLEOTIDE SEQUENCE [LARGE SCALE GENOMIC DNA]</scope>
    <source>
        <strain evidence="2">MAG AM4</strain>
    </source>
</reference>
<evidence type="ECO:0000313" key="2">
    <source>
        <dbReference type="EMBL" id="MBD3869656.1"/>
    </source>
</evidence>
<gene>
    <name evidence="2" type="ORF">IFK94_16170</name>
</gene>
<comment type="caution">
    <text evidence="2">The sequence shown here is derived from an EMBL/GenBank/DDBJ whole genome shotgun (WGS) entry which is preliminary data.</text>
</comment>
<dbReference type="Gene3D" id="3.40.50.1820">
    <property type="entry name" value="alpha/beta hydrolase"/>
    <property type="match status" value="1"/>
</dbReference>
<dbReference type="GO" id="GO:0016787">
    <property type="term" value="F:hydrolase activity"/>
    <property type="evidence" value="ECO:0007669"/>
    <property type="project" value="UniProtKB-KW"/>
</dbReference>
<dbReference type="SUPFAM" id="SSF53474">
    <property type="entry name" value="alpha/beta-Hydrolases"/>
    <property type="match status" value="1"/>
</dbReference>
<dbReference type="InterPro" id="IPR000639">
    <property type="entry name" value="Epox_hydrolase-like"/>
</dbReference>
<evidence type="ECO:0000313" key="3">
    <source>
        <dbReference type="Proteomes" id="UP000648239"/>
    </source>
</evidence>
<accession>A0A8J6YAE4</accession>
<dbReference type="PANTHER" id="PTHR43798:SF33">
    <property type="entry name" value="HYDROLASE, PUTATIVE (AFU_ORTHOLOGUE AFUA_2G14860)-RELATED"/>
    <property type="match status" value="1"/>
</dbReference>
<name>A0A8J6YAE4_9BACT</name>
<evidence type="ECO:0000259" key="1">
    <source>
        <dbReference type="Pfam" id="PF00561"/>
    </source>
</evidence>
<protein>
    <submittedName>
        <fullName evidence="2">Alpha/beta hydrolase</fullName>
    </submittedName>
</protein>
<dbReference type="InterPro" id="IPR029058">
    <property type="entry name" value="AB_hydrolase_fold"/>
</dbReference>
<dbReference type="InterPro" id="IPR050266">
    <property type="entry name" value="AB_hydrolase_sf"/>
</dbReference>
<dbReference type="GO" id="GO:0016020">
    <property type="term" value="C:membrane"/>
    <property type="evidence" value="ECO:0007669"/>
    <property type="project" value="TreeGrafter"/>
</dbReference>
<dbReference type="InterPro" id="IPR000073">
    <property type="entry name" value="AB_hydrolase_1"/>
</dbReference>
<dbReference type="PRINTS" id="PR00412">
    <property type="entry name" value="EPOXHYDRLASE"/>
</dbReference>
<organism evidence="2 3">
    <name type="scientific">Candidatus Polarisedimenticola svalbardensis</name>
    <dbReference type="NCBI Taxonomy" id="2886004"/>
    <lineage>
        <taxon>Bacteria</taxon>
        <taxon>Pseudomonadati</taxon>
        <taxon>Acidobacteriota</taxon>
        <taxon>Candidatus Polarisedimenticolia</taxon>
        <taxon>Candidatus Polarisedimenticolales</taxon>
        <taxon>Candidatus Polarisedimenticolaceae</taxon>
        <taxon>Candidatus Polarisedimenticola</taxon>
    </lineage>
</organism>
<feature type="domain" description="AB hydrolase-1" evidence="1">
    <location>
        <begin position="32"/>
        <end position="193"/>
    </location>
</feature>
<dbReference type="Pfam" id="PF00561">
    <property type="entry name" value="Abhydrolase_1"/>
    <property type="match status" value="1"/>
</dbReference>
<keyword evidence="2" id="KW-0378">Hydrolase</keyword>
<dbReference type="Proteomes" id="UP000648239">
    <property type="component" value="Unassembled WGS sequence"/>
</dbReference>
<sequence>MLILMLNLGAVQAVEVAPDQVLTVISAGAGDPVVLLPGLSGCAYGYRKIVPPLQEQGFRTIIIEPLGIGSSSRPGAADYSLTGQADRVAAAMDALDLKGAIIVGHGVSASVALRIAYRRPDLVQAVVSVEGGPDESAANPTVANSLKFASVVVKLGGGRLLRDKFKSSLENASGDPTWLDRRTLGRYLKNINADTGRCIDTLRAMAEASEPESLQDNLQNINCPVLLMTGEAPHSGAVTADEVEILSAGLVRFSRQQVPGAGHFIFEEQPEVVVAAIRSLNEELGRLSCAQ</sequence>
<dbReference type="PANTHER" id="PTHR43798">
    <property type="entry name" value="MONOACYLGLYCEROL LIPASE"/>
    <property type="match status" value="1"/>
</dbReference>